<protein>
    <recommendedName>
        <fullName evidence="7">Bee-milk protein</fullName>
    </recommendedName>
</protein>
<evidence type="ECO:0000256" key="4">
    <source>
        <dbReference type="SAM" id="SignalP"/>
    </source>
</evidence>
<comment type="similarity">
    <text evidence="2">Belongs to the major royal jelly protein family.</text>
</comment>
<feature type="chain" id="PRO_5035939238" description="Bee-milk protein" evidence="4">
    <location>
        <begin position="19"/>
        <end position="436"/>
    </location>
</feature>
<reference evidence="5" key="1">
    <citation type="submission" date="2021-04" db="EMBL/GenBank/DDBJ databases">
        <authorList>
            <consortium name="Molecular Ecology Group"/>
        </authorList>
    </citation>
    <scope>NUCLEOTIDE SEQUENCE</scope>
</reference>
<evidence type="ECO:0008006" key="7">
    <source>
        <dbReference type="Google" id="ProtNLM"/>
    </source>
</evidence>
<dbReference type="InterPro" id="IPR011042">
    <property type="entry name" value="6-blade_b-propeller_TolB-like"/>
</dbReference>
<feature type="signal peptide" evidence="4">
    <location>
        <begin position="1"/>
        <end position="18"/>
    </location>
</feature>
<dbReference type="AlphaFoldDB" id="A0A8S3ZDY7"/>
<comment type="subcellular location">
    <subcellularLocation>
        <location evidence="1">Secreted</location>
    </subcellularLocation>
</comment>
<dbReference type="OrthoDB" id="9977471at2759"/>
<dbReference type="Pfam" id="PF03022">
    <property type="entry name" value="MRJP"/>
    <property type="match status" value="1"/>
</dbReference>
<proteinExistence type="inferred from homology"/>
<dbReference type="Gene3D" id="2.120.10.30">
    <property type="entry name" value="TolB, C-terminal domain"/>
    <property type="match status" value="1"/>
</dbReference>
<organism evidence="5 6">
    <name type="scientific">Candidula unifasciata</name>
    <dbReference type="NCBI Taxonomy" id="100452"/>
    <lineage>
        <taxon>Eukaryota</taxon>
        <taxon>Metazoa</taxon>
        <taxon>Spiralia</taxon>
        <taxon>Lophotrochozoa</taxon>
        <taxon>Mollusca</taxon>
        <taxon>Gastropoda</taxon>
        <taxon>Heterobranchia</taxon>
        <taxon>Euthyneura</taxon>
        <taxon>Panpulmonata</taxon>
        <taxon>Eupulmonata</taxon>
        <taxon>Stylommatophora</taxon>
        <taxon>Helicina</taxon>
        <taxon>Helicoidea</taxon>
        <taxon>Geomitridae</taxon>
        <taxon>Candidula</taxon>
    </lineage>
</organism>
<dbReference type="PANTHER" id="PTHR10009:SF18">
    <property type="entry name" value="PROTEIN YELLOW-LIKE PROTEIN"/>
    <property type="match status" value="1"/>
</dbReference>
<keyword evidence="3" id="KW-0964">Secreted</keyword>
<keyword evidence="6" id="KW-1185">Reference proteome</keyword>
<dbReference type="PANTHER" id="PTHR10009">
    <property type="entry name" value="PROTEIN YELLOW-RELATED"/>
    <property type="match status" value="1"/>
</dbReference>
<name>A0A8S3ZDY7_9EUPU</name>
<accession>A0A8S3ZDY7</accession>
<gene>
    <name evidence="5" type="ORF">CUNI_LOCUS10790</name>
</gene>
<dbReference type="Proteomes" id="UP000678393">
    <property type="component" value="Unassembled WGS sequence"/>
</dbReference>
<evidence type="ECO:0000256" key="3">
    <source>
        <dbReference type="ARBA" id="ARBA00022525"/>
    </source>
</evidence>
<evidence type="ECO:0000256" key="1">
    <source>
        <dbReference type="ARBA" id="ARBA00004613"/>
    </source>
</evidence>
<sequence>MDLMLLMAASFVVGNVQTQTFGEPVLVHEWSILEFDWPTVEQREESVQNESYIPERSIIAGIKTYKGDVYVSIPRWFWTSGQPVTLAKIVEVDGQVKFRPYPNWAAQKQGNCQALQYVWSMEIDPNTGLMYVIDSGRVGMKLDLCPAKIVVYDLKTDQQVQLYELPDEVVSRSRNFLNDLVLDYVDGQVRYAYITDANDGYLVGFDFQTGKAYKMEHSSMKVENINDSVMEIVNYLYNFPVPIDGIAMSPDFQYVYYSVLGGYDLFQVPTSALRNYSTLEYKVRNVGKKVSQSDGMIHGTKHLYYGALSLNAVYYWDVKRDIEQQELAIDKVKLTTQVKLVQDEKKMQWPDTFALDENGWLWFVSNRLQIVKSPKKFIVPKDPHMRIWKVYVNETGYLHEASSRTTRRFDTNANVKKSSVIKENLIDKEMVTKNEL</sequence>
<evidence type="ECO:0000313" key="6">
    <source>
        <dbReference type="Proteomes" id="UP000678393"/>
    </source>
</evidence>
<evidence type="ECO:0000256" key="2">
    <source>
        <dbReference type="ARBA" id="ARBA00009127"/>
    </source>
</evidence>
<dbReference type="InterPro" id="IPR017996">
    <property type="entry name" value="MRJP/yellow-related"/>
</dbReference>
<comment type="caution">
    <text evidence="5">The sequence shown here is derived from an EMBL/GenBank/DDBJ whole genome shotgun (WGS) entry which is preliminary data.</text>
</comment>
<dbReference type="GO" id="GO:0005576">
    <property type="term" value="C:extracellular region"/>
    <property type="evidence" value="ECO:0007669"/>
    <property type="project" value="UniProtKB-SubCell"/>
</dbReference>
<dbReference type="SUPFAM" id="SSF63829">
    <property type="entry name" value="Calcium-dependent phosphotriesterase"/>
    <property type="match status" value="1"/>
</dbReference>
<dbReference type="EMBL" id="CAJHNH020001995">
    <property type="protein sequence ID" value="CAG5125232.1"/>
    <property type="molecule type" value="Genomic_DNA"/>
</dbReference>
<evidence type="ECO:0000313" key="5">
    <source>
        <dbReference type="EMBL" id="CAG5125232.1"/>
    </source>
</evidence>
<keyword evidence="4" id="KW-0732">Signal</keyword>